<evidence type="ECO:0000256" key="4">
    <source>
        <dbReference type="ARBA" id="ARBA00022759"/>
    </source>
</evidence>
<keyword evidence="9" id="KW-1185">Reference proteome</keyword>
<evidence type="ECO:0000256" key="1">
    <source>
        <dbReference type="ARBA" id="ARBA00022679"/>
    </source>
</evidence>
<evidence type="ECO:0000256" key="5">
    <source>
        <dbReference type="ARBA" id="ARBA00022801"/>
    </source>
</evidence>
<dbReference type="GO" id="GO:0004519">
    <property type="term" value="F:endonuclease activity"/>
    <property type="evidence" value="ECO:0007669"/>
    <property type="project" value="UniProtKB-KW"/>
</dbReference>
<sequence length="136" mass="15408">MRKDQPFEFEPEQREAQVDIVNTLEAAKPLVPVNYQSDRPVILAVDTSHIAVGFYLCQMDETAPACRVYCHFGSITLNARESRFSQPKLKLYGVFRALSAFRLYIIGVRNLILEVDARYIKGMLSNPDIQPSASIN</sequence>
<dbReference type="Pfam" id="PF17917">
    <property type="entry name" value="RT_RNaseH"/>
    <property type="match status" value="1"/>
</dbReference>
<dbReference type="AlphaFoldDB" id="A0A9P7K2B1"/>
<evidence type="ECO:0000256" key="6">
    <source>
        <dbReference type="ARBA" id="ARBA00022918"/>
    </source>
</evidence>
<dbReference type="EMBL" id="JABCKI010006791">
    <property type="protein sequence ID" value="KAG5633959.1"/>
    <property type="molecule type" value="Genomic_DNA"/>
</dbReference>
<dbReference type="Proteomes" id="UP000717328">
    <property type="component" value="Unassembled WGS sequence"/>
</dbReference>
<dbReference type="GO" id="GO:0003964">
    <property type="term" value="F:RNA-directed DNA polymerase activity"/>
    <property type="evidence" value="ECO:0007669"/>
    <property type="project" value="UniProtKB-KW"/>
</dbReference>
<feature type="domain" description="Reverse transcriptase RNase H-like" evidence="7">
    <location>
        <begin position="38"/>
        <end position="128"/>
    </location>
</feature>
<dbReference type="SUPFAM" id="SSF56672">
    <property type="entry name" value="DNA/RNA polymerases"/>
    <property type="match status" value="1"/>
</dbReference>
<comment type="caution">
    <text evidence="8">The sequence shown here is derived from an EMBL/GenBank/DDBJ whole genome shotgun (WGS) entry which is preliminary data.</text>
</comment>
<evidence type="ECO:0000256" key="2">
    <source>
        <dbReference type="ARBA" id="ARBA00022695"/>
    </source>
</evidence>
<proteinExistence type="predicted"/>
<reference evidence="8" key="2">
    <citation type="submission" date="2021-10" db="EMBL/GenBank/DDBJ databases">
        <title>Phylogenomics reveals ancestral predisposition of the termite-cultivated fungus Termitomyces towards a domesticated lifestyle.</title>
        <authorList>
            <person name="Auxier B."/>
            <person name="Grum-Grzhimaylo A."/>
            <person name="Cardenas M.E."/>
            <person name="Lodge J.D."/>
            <person name="Laessoe T."/>
            <person name="Pedersen O."/>
            <person name="Smith M.E."/>
            <person name="Kuyper T.W."/>
            <person name="Franco-Molano E.A."/>
            <person name="Baroni T.J."/>
            <person name="Aanen D.K."/>
        </authorList>
    </citation>
    <scope>NUCLEOTIDE SEQUENCE</scope>
    <source>
        <strain evidence="8">D49</strain>
    </source>
</reference>
<keyword evidence="2" id="KW-0548">Nucleotidyltransferase</keyword>
<dbReference type="InterPro" id="IPR043502">
    <property type="entry name" value="DNA/RNA_pol_sf"/>
</dbReference>
<dbReference type="OrthoDB" id="3037028at2759"/>
<dbReference type="GO" id="GO:0016787">
    <property type="term" value="F:hydrolase activity"/>
    <property type="evidence" value="ECO:0007669"/>
    <property type="project" value="UniProtKB-KW"/>
</dbReference>
<evidence type="ECO:0000259" key="7">
    <source>
        <dbReference type="Pfam" id="PF17917"/>
    </source>
</evidence>
<dbReference type="InterPro" id="IPR041373">
    <property type="entry name" value="RT_RNaseH"/>
</dbReference>
<keyword evidence="5" id="KW-0378">Hydrolase</keyword>
<organism evidence="8 9">
    <name type="scientific">Sphagnurus paluster</name>
    <dbReference type="NCBI Taxonomy" id="117069"/>
    <lineage>
        <taxon>Eukaryota</taxon>
        <taxon>Fungi</taxon>
        <taxon>Dikarya</taxon>
        <taxon>Basidiomycota</taxon>
        <taxon>Agaricomycotina</taxon>
        <taxon>Agaricomycetes</taxon>
        <taxon>Agaricomycetidae</taxon>
        <taxon>Agaricales</taxon>
        <taxon>Tricholomatineae</taxon>
        <taxon>Lyophyllaceae</taxon>
        <taxon>Sphagnurus</taxon>
    </lineage>
</organism>
<keyword evidence="3" id="KW-0540">Nuclease</keyword>
<protein>
    <recommendedName>
        <fullName evidence="7">Reverse transcriptase RNase H-like domain-containing protein</fullName>
    </recommendedName>
</protein>
<evidence type="ECO:0000313" key="9">
    <source>
        <dbReference type="Proteomes" id="UP000717328"/>
    </source>
</evidence>
<name>A0A9P7K2B1_9AGAR</name>
<accession>A0A9P7K2B1</accession>
<evidence type="ECO:0000256" key="3">
    <source>
        <dbReference type="ARBA" id="ARBA00022722"/>
    </source>
</evidence>
<gene>
    <name evidence="8" type="ORF">H0H81_004190</name>
</gene>
<keyword evidence="1" id="KW-0808">Transferase</keyword>
<evidence type="ECO:0000313" key="8">
    <source>
        <dbReference type="EMBL" id="KAG5633959.1"/>
    </source>
</evidence>
<reference evidence="8" key="1">
    <citation type="submission" date="2021-02" db="EMBL/GenBank/DDBJ databases">
        <authorList>
            <person name="Nieuwenhuis M."/>
            <person name="Van De Peppel L.J.J."/>
        </authorList>
    </citation>
    <scope>NUCLEOTIDE SEQUENCE</scope>
    <source>
        <strain evidence="8">D49</strain>
    </source>
</reference>
<keyword evidence="6" id="KW-0695">RNA-directed DNA polymerase</keyword>
<keyword evidence="4" id="KW-0255">Endonuclease</keyword>
<feature type="non-terminal residue" evidence="8">
    <location>
        <position position="136"/>
    </location>
</feature>